<name>A0A9N7ZEN5_PLEPL</name>
<dbReference type="AlphaFoldDB" id="A0A9N7ZEN5"/>
<protein>
    <submittedName>
        <fullName evidence="2">Uncharacterized protein</fullName>
    </submittedName>
</protein>
<feature type="compositionally biased region" description="Basic and acidic residues" evidence="1">
    <location>
        <begin position="32"/>
        <end position="51"/>
    </location>
</feature>
<gene>
    <name evidence="2" type="ORF">PLEPLA_LOCUS46955</name>
</gene>
<feature type="compositionally biased region" description="Low complexity" evidence="1">
    <location>
        <begin position="84"/>
        <end position="101"/>
    </location>
</feature>
<organism evidence="2 3">
    <name type="scientific">Pleuronectes platessa</name>
    <name type="common">European plaice</name>
    <dbReference type="NCBI Taxonomy" id="8262"/>
    <lineage>
        <taxon>Eukaryota</taxon>
        <taxon>Metazoa</taxon>
        <taxon>Chordata</taxon>
        <taxon>Craniata</taxon>
        <taxon>Vertebrata</taxon>
        <taxon>Euteleostomi</taxon>
        <taxon>Actinopterygii</taxon>
        <taxon>Neopterygii</taxon>
        <taxon>Teleostei</taxon>
        <taxon>Neoteleostei</taxon>
        <taxon>Acanthomorphata</taxon>
        <taxon>Carangaria</taxon>
        <taxon>Pleuronectiformes</taxon>
        <taxon>Pleuronectoidei</taxon>
        <taxon>Pleuronectidae</taxon>
        <taxon>Pleuronectes</taxon>
    </lineage>
</organism>
<evidence type="ECO:0000256" key="1">
    <source>
        <dbReference type="SAM" id="MobiDB-lite"/>
    </source>
</evidence>
<sequence>MENMIVYELMGTKQGECRRRDLCTRSRARLMRSRETDRREGEGITKKEQEYGSHLNPQSRYSSISANFGGKFDPAPANTIIPRAVTSSSSTAPDTSCSATSGPAPPL</sequence>
<proteinExistence type="predicted"/>
<evidence type="ECO:0000313" key="2">
    <source>
        <dbReference type="EMBL" id="CAB1459119.1"/>
    </source>
</evidence>
<feature type="compositionally biased region" description="Polar residues" evidence="1">
    <location>
        <begin position="55"/>
        <end position="66"/>
    </location>
</feature>
<accession>A0A9N7ZEN5</accession>
<dbReference type="EMBL" id="CADEAL010004418">
    <property type="protein sequence ID" value="CAB1459119.1"/>
    <property type="molecule type" value="Genomic_DNA"/>
</dbReference>
<dbReference type="Proteomes" id="UP001153269">
    <property type="component" value="Unassembled WGS sequence"/>
</dbReference>
<reference evidence="2" key="1">
    <citation type="submission" date="2020-03" db="EMBL/GenBank/DDBJ databases">
        <authorList>
            <person name="Weist P."/>
        </authorList>
    </citation>
    <scope>NUCLEOTIDE SEQUENCE</scope>
</reference>
<feature type="region of interest" description="Disordered" evidence="1">
    <location>
        <begin position="29"/>
        <end position="107"/>
    </location>
</feature>
<comment type="caution">
    <text evidence="2">The sequence shown here is derived from an EMBL/GenBank/DDBJ whole genome shotgun (WGS) entry which is preliminary data.</text>
</comment>
<keyword evidence="3" id="KW-1185">Reference proteome</keyword>
<evidence type="ECO:0000313" key="3">
    <source>
        <dbReference type="Proteomes" id="UP001153269"/>
    </source>
</evidence>